<name>A0A6A5KHD5_9PLEO</name>
<dbReference type="InterPro" id="IPR010730">
    <property type="entry name" value="HET"/>
</dbReference>
<proteinExistence type="predicted"/>
<dbReference type="Proteomes" id="UP000800040">
    <property type="component" value="Unassembled WGS sequence"/>
</dbReference>
<reference evidence="2" key="1">
    <citation type="submission" date="2020-01" db="EMBL/GenBank/DDBJ databases">
        <authorList>
            <consortium name="DOE Joint Genome Institute"/>
            <person name="Haridas S."/>
            <person name="Albert R."/>
            <person name="Binder M."/>
            <person name="Bloem J."/>
            <person name="Labutti K."/>
            <person name="Salamov A."/>
            <person name="Andreopoulos B."/>
            <person name="Baker S.E."/>
            <person name="Barry K."/>
            <person name="Bills G."/>
            <person name="Bluhm B.H."/>
            <person name="Cannon C."/>
            <person name="Castanera R."/>
            <person name="Culley D.E."/>
            <person name="Daum C."/>
            <person name="Ezra D."/>
            <person name="Gonzalez J.B."/>
            <person name="Henrissat B."/>
            <person name="Kuo A."/>
            <person name="Liang C."/>
            <person name="Lipzen A."/>
            <person name="Lutzoni F."/>
            <person name="Magnuson J."/>
            <person name="Mondo S."/>
            <person name="Nolan M."/>
            <person name="Ohm R."/>
            <person name="Pangilinan J."/>
            <person name="Park H.-J."/>
            <person name="Ramirez L."/>
            <person name="Alfaro M."/>
            <person name="Sun H."/>
            <person name="Tritt A."/>
            <person name="Yoshinaga Y."/>
            <person name="Zwiers L.-H."/>
            <person name="Turgeon B.G."/>
            <person name="Goodwin S.B."/>
            <person name="Spatafora J.W."/>
            <person name="Crous P.W."/>
            <person name="Grigoriev I.V."/>
        </authorList>
    </citation>
    <scope>NUCLEOTIDE SEQUENCE</scope>
    <source>
        <strain evidence="2">P77</strain>
    </source>
</reference>
<feature type="domain" description="Heterokaryon incompatibility" evidence="1">
    <location>
        <begin position="2"/>
        <end position="146"/>
    </location>
</feature>
<protein>
    <submittedName>
        <fullName evidence="2">HET-domain-containing protein</fullName>
    </submittedName>
</protein>
<keyword evidence="3" id="KW-1185">Reference proteome</keyword>
<dbReference type="EMBL" id="ML975272">
    <property type="protein sequence ID" value="KAF1836538.1"/>
    <property type="molecule type" value="Genomic_DNA"/>
</dbReference>
<dbReference type="Pfam" id="PF06985">
    <property type="entry name" value="HET"/>
    <property type="match status" value="1"/>
</dbReference>
<dbReference type="PANTHER" id="PTHR33112:SF10">
    <property type="entry name" value="TOL"/>
    <property type="match status" value="1"/>
</dbReference>
<evidence type="ECO:0000313" key="2">
    <source>
        <dbReference type="EMBL" id="KAF1836538.1"/>
    </source>
</evidence>
<gene>
    <name evidence="2" type="ORF">BDW02DRAFT_225521</name>
</gene>
<sequence>MLSHCWGDASFIKLVTRDLPRFKEGLSLDQLPKSFVDAIAVAMFLNVRYIWIDSLVILQDNTEDWAYEASCMELVYKNSVCNIGATASKDSNGGLFFKRMPETLLPHRWMLEGVKYELNWVNSSSQDWVRSVEEQPLMRRGWVVQERWLCPRMLHFCKEQVYRECRAMNGCEAFPHMDGTVVSLKSGRHNVAYSQWRKLVRFYSSCNLTFQKDKVVAFSGIAKEIQRESNDVYLAGLWKTTSYTIWLGKHWGKILTGFGSAHKSILRRLGPGRRVSVSSLTRPVFLGTTKTERCFPSFRLYPTSI</sequence>
<evidence type="ECO:0000313" key="3">
    <source>
        <dbReference type="Proteomes" id="UP000800040"/>
    </source>
</evidence>
<dbReference type="AlphaFoldDB" id="A0A6A5KHD5"/>
<accession>A0A6A5KHD5</accession>
<dbReference type="PANTHER" id="PTHR33112">
    <property type="entry name" value="DOMAIN PROTEIN, PUTATIVE-RELATED"/>
    <property type="match status" value="1"/>
</dbReference>
<dbReference type="OrthoDB" id="3486565at2759"/>
<evidence type="ECO:0000259" key="1">
    <source>
        <dbReference type="Pfam" id="PF06985"/>
    </source>
</evidence>
<organism evidence="2 3">
    <name type="scientific">Decorospora gaudefroyi</name>
    <dbReference type="NCBI Taxonomy" id="184978"/>
    <lineage>
        <taxon>Eukaryota</taxon>
        <taxon>Fungi</taxon>
        <taxon>Dikarya</taxon>
        <taxon>Ascomycota</taxon>
        <taxon>Pezizomycotina</taxon>
        <taxon>Dothideomycetes</taxon>
        <taxon>Pleosporomycetidae</taxon>
        <taxon>Pleosporales</taxon>
        <taxon>Pleosporineae</taxon>
        <taxon>Pleosporaceae</taxon>
        <taxon>Decorospora</taxon>
    </lineage>
</organism>